<evidence type="ECO:0000256" key="13">
    <source>
        <dbReference type="ARBA" id="ARBA00048441"/>
    </source>
</evidence>
<evidence type="ECO:0000259" key="15">
    <source>
        <dbReference type="Pfam" id="PF01507"/>
    </source>
</evidence>
<keyword evidence="5 14" id="KW-0408">Iron</keyword>
<dbReference type="SUPFAM" id="SSF52402">
    <property type="entry name" value="Adenine nucleotide alpha hydrolases-like"/>
    <property type="match status" value="1"/>
</dbReference>
<keyword evidence="3 14" id="KW-0479">Metal-binding</keyword>
<evidence type="ECO:0000256" key="3">
    <source>
        <dbReference type="ARBA" id="ARBA00022723"/>
    </source>
</evidence>
<comment type="pathway">
    <text evidence="8 14">Sulfur metabolism; hydrogen sulfide biosynthesis; sulfite from sulfate.</text>
</comment>
<evidence type="ECO:0000256" key="6">
    <source>
        <dbReference type="ARBA" id="ARBA00023014"/>
    </source>
</evidence>
<dbReference type="PANTHER" id="PTHR46482">
    <property type="entry name" value="5'-ADENYLYLSULFATE REDUCTASE 3, CHLOROPLASTIC"/>
    <property type="match status" value="1"/>
</dbReference>
<dbReference type="GO" id="GO:0019379">
    <property type="term" value="P:sulfate assimilation, phosphoadenylyl sulfate reduction by phosphoadenylyl-sulfate reductase (thioredoxin)"/>
    <property type="evidence" value="ECO:0007669"/>
    <property type="project" value="UniProtKB-UniRule"/>
</dbReference>
<comment type="function">
    <text evidence="7 14">Catalyzes the formation of sulfite from adenosine 5'-phosphosulfate (APS) using thioredoxin as an electron donor.</text>
</comment>
<comment type="cofactor">
    <cofactor evidence="14">
        <name>[4Fe-4S] cluster</name>
        <dbReference type="ChEBI" id="CHEBI:49883"/>
    </cofactor>
    <text evidence="14">Binds 1 [4Fe-4S] cluster per subunit.</text>
</comment>
<evidence type="ECO:0000256" key="9">
    <source>
        <dbReference type="ARBA" id="ARBA00024386"/>
    </source>
</evidence>
<dbReference type="Proteomes" id="UP000095042">
    <property type="component" value="Unassembled WGS sequence"/>
</dbReference>
<feature type="binding site" evidence="14">
    <location>
        <position position="216"/>
    </location>
    <ligand>
        <name>[4Fe-4S] cluster</name>
        <dbReference type="ChEBI" id="CHEBI:49883"/>
    </ligand>
</feature>
<dbReference type="Gene3D" id="3.40.50.620">
    <property type="entry name" value="HUPs"/>
    <property type="match status" value="1"/>
</dbReference>
<dbReference type="PANTHER" id="PTHR46482:SF9">
    <property type="entry name" value="5'-ADENYLYLSULFATE REDUCTASE 1, CHLOROPLASTIC"/>
    <property type="match status" value="1"/>
</dbReference>
<dbReference type="NCBIfam" id="NF002537">
    <property type="entry name" value="PRK02090.1"/>
    <property type="match status" value="1"/>
</dbReference>
<keyword evidence="17" id="KW-1185">Reference proteome</keyword>
<proteinExistence type="inferred from homology"/>
<evidence type="ECO:0000256" key="5">
    <source>
        <dbReference type="ARBA" id="ARBA00023004"/>
    </source>
</evidence>
<dbReference type="InterPro" id="IPR004511">
    <property type="entry name" value="PAPS/APS_Rdtase"/>
</dbReference>
<dbReference type="GO" id="GO:0051539">
    <property type="term" value="F:4 iron, 4 sulfur cluster binding"/>
    <property type="evidence" value="ECO:0007669"/>
    <property type="project" value="UniProtKB-UniRule"/>
</dbReference>
<keyword evidence="6 14" id="KW-0411">Iron-sulfur</keyword>
<dbReference type="GO" id="GO:0046872">
    <property type="term" value="F:metal ion binding"/>
    <property type="evidence" value="ECO:0007669"/>
    <property type="project" value="UniProtKB-KW"/>
</dbReference>
<dbReference type="InterPro" id="IPR002500">
    <property type="entry name" value="PAPS_reduct_dom"/>
</dbReference>
<feature type="binding site" evidence="14">
    <location>
        <position position="213"/>
    </location>
    <ligand>
        <name>[4Fe-4S] cluster</name>
        <dbReference type="ChEBI" id="CHEBI:49883"/>
    </ligand>
</feature>
<dbReference type="InterPro" id="IPR014729">
    <property type="entry name" value="Rossmann-like_a/b/a_fold"/>
</dbReference>
<dbReference type="GO" id="GO:0004604">
    <property type="term" value="F:phosphoadenylyl-sulfate reductase (thioredoxin) activity"/>
    <property type="evidence" value="ECO:0007669"/>
    <property type="project" value="UniProtKB-UniRule"/>
</dbReference>
<feature type="domain" description="Phosphoadenosine phosphosulphate reductase" evidence="15">
    <location>
        <begin position="40"/>
        <end position="219"/>
    </location>
</feature>
<organism evidence="16 17">
    <name type="scientific">Methyloceanibacter marginalis</name>
    <dbReference type="NCBI Taxonomy" id="1774971"/>
    <lineage>
        <taxon>Bacteria</taxon>
        <taxon>Pseudomonadati</taxon>
        <taxon>Pseudomonadota</taxon>
        <taxon>Alphaproteobacteria</taxon>
        <taxon>Hyphomicrobiales</taxon>
        <taxon>Hyphomicrobiaceae</taxon>
        <taxon>Methyloceanibacter</taxon>
    </lineage>
</organism>
<comment type="catalytic activity">
    <reaction evidence="13 14">
        <text>[thioredoxin]-disulfide + sulfite + AMP + 2 H(+) = adenosine 5'-phosphosulfate + [thioredoxin]-dithiol</text>
        <dbReference type="Rhea" id="RHEA:21976"/>
        <dbReference type="Rhea" id="RHEA-COMP:10698"/>
        <dbReference type="Rhea" id="RHEA-COMP:10700"/>
        <dbReference type="ChEBI" id="CHEBI:15378"/>
        <dbReference type="ChEBI" id="CHEBI:17359"/>
        <dbReference type="ChEBI" id="CHEBI:29950"/>
        <dbReference type="ChEBI" id="CHEBI:50058"/>
        <dbReference type="ChEBI" id="CHEBI:58243"/>
        <dbReference type="ChEBI" id="CHEBI:456215"/>
        <dbReference type="EC" id="1.8.4.10"/>
    </reaction>
</comment>
<evidence type="ECO:0000256" key="2">
    <source>
        <dbReference type="ARBA" id="ARBA00022490"/>
    </source>
</evidence>
<evidence type="ECO:0000313" key="16">
    <source>
        <dbReference type="EMBL" id="ODS02211.1"/>
    </source>
</evidence>
<dbReference type="GO" id="GO:0005737">
    <property type="term" value="C:cytoplasm"/>
    <property type="evidence" value="ECO:0007669"/>
    <property type="project" value="UniProtKB-SubCell"/>
</dbReference>
<comment type="caution">
    <text evidence="16">The sequence shown here is derived from an EMBL/GenBank/DDBJ whole genome shotgun (WGS) entry which is preliminary data.</text>
</comment>
<evidence type="ECO:0000256" key="11">
    <source>
        <dbReference type="ARBA" id="ARBA00030894"/>
    </source>
</evidence>
<accession>A0A1E3W8W1</accession>
<dbReference type="GO" id="GO:0070814">
    <property type="term" value="P:hydrogen sulfide biosynthetic process"/>
    <property type="evidence" value="ECO:0007669"/>
    <property type="project" value="UniProtKB-UniRule"/>
</dbReference>
<feature type="binding site" evidence="14">
    <location>
        <position position="131"/>
    </location>
    <ligand>
        <name>[4Fe-4S] cluster</name>
        <dbReference type="ChEBI" id="CHEBI:49883"/>
    </ligand>
</feature>
<dbReference type="GO" id="GO:0019344">
    <property type="term" value="P:cysteine biosynthetic process"/>
    <property type="evidence" value="ECO:0007669"/>
    <property type="project" value="InterPro"/>
</dbReference>
<dbReference type="InterPro" id="IPR011798">
    <property type="entry name" value="APS_reductase"/>
</dbReference>
<comment type="subcellular location">
    <subcellularLocation>
        <location evidence="14">Cytoplasm</location>
    </subcellularLocation>
</comment>
<dbReference type="Pfam" id="PF01507">
    <property type="entry name" value="PAPS_reduct"/>
    <property type="match status" value="1"/>
</dbReference>
<evidence type="ECO:0000256" key="12">
    <source>
        <dbReference type="ARBA" id="ARBA00032041"/>
    </source>
</evidence>
<evidence type="ECO:0000256" key="1">
    <source>
        <dbReference type="ARBA" id="ARBA00009732"/>
    </source>
</evidence>
<evidence type="ECO:0000256" key="8">
    <source>
        <dbReference type="ARBA" id="ARBA00024327"/>
    </source>
</evidence>
<feature type="active site" description="Nucleophile; cysteine thiosulfonate intermediate" evidence="14">
    <location>
        <position position="241"/>
    </location>
</feature>
<evidence type="ECO:0000256" key="7">
    <source>
        <dbReference type="ARBA" id="ARBA00024298"/>
    </source>
</evidence>
<protein>
    <recommendedName>
        <fullName evidence="10 14">Adenosine 5'-phosphosulfate reductase</fullName>
        <shortName evidence="14">APS reductase</shortName>
        <ecNumber evidence="9 14">1.8.4.10</ecNumber>
    </recommendedName>
    <alternativeName>
        <fullName evidence="12 14">5'-adenylylsulfate reductase</fullName>
    </alternativeName>
    <alternativeName>
        <fullName evidence="11 14">Thioredoxin-dependent 5'-adenylylsulfate reductase</fullName>
    </alternativeName>
</protein>
<dbReference type="HAMAP" id="MF_00063">
    <property type="entry name" value="CysH"/>
    <property type="match status" value="1"/>
</dbReference>
<dbReference type="GO" id="GO:0043866">
    <property type="term" value="F:adenylyl-sulfate reductase (thioredoxin) activity"/>
    <property type="evidence" value="ECO:0007669"/>
    <property type="project" value="UniProtKB-EC"/>
</dbReference>
<dbReference type="PIRSF" id="PIRSF000857">
    <property type="entry name" value="PAPS_reductase"/>
    <property type="match status" value="1"/>
</dbReference>
<evidence type="ECO:0000256" key="4">
    <source>
        <dbReference type="ARBA" id="ARBA00023002"/>
    </source>
</evidence>
<evidence type="ECO:0000313" key="17">
    <source>
        <dbReference type="Proteomes" id="UP000095042"/>
    </source>
</evidence>
<dbReference type="EMBL" id="LPWD01000373">
    <property type="protein sequence ID" value="ODS02211.1"/>
    <property type="molecule type" value="Genomic_DNA"/>
</dbReference>
<dbReference type="AlphaFoldDB" id="A0A1E3W8W1"/>
<comment type="similarity">
    <text evidence="1 14">Belongs to the PAPS reductase family. CysH subfamily.</text>
</comment>
<evidence type="ECO:0000256" key="10">
    <source>
        <dbReference type="ARBA" id="ARBA00029514"/>
    </source>
</evidence>
<gene>
    <name evidence="14" type="primary">cysH</name>
    <name evidence="16" type="ORF">AUC71_16505</name>
</gene>
<reference evidence="16 17" key="1">
    <citation type="journal article" date="2016" name="Environ. Microbiol.">
        <title>New Methyloceanibacter diversity from North Sea sediments includes methanotroph containing solely the soluble methane monooxygenase.</title>
        <authorList>
            <person name="Vekeman B."/>
            <person name="Kerckhof F.M."/>
            <person name="Cremers G."/>
            <person name="de Vos P."/>
            <person name="Vandamme P."/>
            <person name="Boon N."/>
            <person name="Op den Camp H.J."/>
            <person name="Heylen K."/>
        </authorList>
    </citation>
    <scope>NUCLEOTIDE SEQUENCE [LARGE SCALE GENOMIC DNA]</scope>
    <source>
        <strain evidence="16 17">R-67177</strain>
    </source>
</reference>
<dbReference type="CDD" id="cd23945">
    <property type="entry name" value="PAPS_reductase"/>
    <property type="match status" value="1"/>
</dbReference>
<dbReference type="EC" id="1.8.4.10" evidence="9 14"/>
<feature type="binding site" evidence="14">
    <location>
        <position position="130"/>
    </location>
    <ligand>
        <name>[4Fe-4S] cluster</name>
        <dbReference type="ChEBI" id="CHEBI:49883"/>
    </ligand>
</feature>
<sequence>MPLRWNASSKAALTLDEMLGQTDDLVSRIKQVAAQIEGRIAFSTSLGLEDQVILHAIAKSGVIKSGAEIDVFTLDTGRLFPEVLETVELSELRYRIRIRLVAPDAQEVEELVSRDGVYGFRQSVENRKSCCEIRKVRPLNKALEGAQGWITGLRREHSDARAEVPLAAWDAERGLTKVNPVADWSTDTLMTYIAANNIPVNPLHARGFVSIGCAPCTRAIQPGENPRAGRWWWENEDKKECGLHVNENAKVKEKAA</sequence>
<evidence type="ECO:0000256" key="14">
    <source>
        <dbReference type="HAMAP-Rule" id="MF_00063"/>
    </source>
</evidence>
<name>A0A1E3W8W1_9HYPH</name>
<dbReference type="NCBIfam" id="TIGR02055">
    <property type="entry name" value="APS_reductase"/>
    <property type="match status" value="1"/>
</dbReference>
<keyword evidence="4 14" id="KW-0560">Oxidoreductase</keyword>
<keyword evidence="2 14" id="KW-0963">Cytoplasm</keyword>